<evidence type="ECO:0000313" key="2">
    <source>
        <dbReference type="Proteomes" id="UP000028547"/>
    </source>
</evidence>
<accession>A0A084SEF7</accession>
<dbReference type="PANTHER" id="PTHR12697:SF5">
    <property type="entry name" value="DEOXYHYPUSINE HYDROXYLASE"/>
    <property type="match status" value="1"/>
</dbReference>
<dbReference type="PANTHER" id="PTHR12697">
    <property type="entry name" value="PBS LYASE HEAT-LIKE PROTEIN"/>
    <property type="match status" value="1"/>
</dbReference>
<dbReference type="Gene3D" id="1.25.10.10">
    <property type="entry name" value="Leucine-rich Repeat Variant"/>
    <property type="match status" value="2"/>
</dbReference>
<dbReference type="AlphaFoldDB" id="A0A084SEF7"/>
<dbReference type="Proteomes" id="UP000028547">
    <property type="component" value="Unassembled WGS sequence"/>
</dbReference>
<dbReference type="EMBL" id="JPMI01000423">
    <property type="protein sequence ID" value="KFA86842.1"/>
    <property type="molecule type" value="Genomic_DNA"/>
</dbReference>
<evidence type="ECO:0000313" key="1">
    <source>
        <dbReference type="EMBL" id="KFA86842.1"/>
    </source>
</evidence>
<dbReference type="SMART" id="SM00567">
    <property type="entry name" value="EZ_HEAT"/>
    <property type="match status" value="8"/>
</dbReference>
<keyword evidence="1" id="KW-0456">Lyase</keyword>
<dbReference type="RefSeq" id="WP_043414272.1">
    <property type="nucleotide sequence ID" value="NZ_JPMI01000423.1"/>
</dbReference>
<dbReference type="SUPFAM" id="SSF48371">
    <property type="entry name" value="ARM repeat"/>
    <property type="match status" value="1"/>
</dbReference>
<dbReference type="InterPro" id="IPR004155">
    <property type="entry name" value="PBS_lyase_HEAT"/>
</dbReference>
<proteinExistence type="predicted"/>
<comment type="caution">
    <text evidence="1">The sequence shown here is derived from an EMBL/GenBank/DDBJ whole genome shotgun (WGS) entry which is preliminary data.</text>
</comment>
<sequence>MSRLLAATSLALVLLLSGCKVDPTSPEYWEKTLGKARRAQDKVRVLETLRSSGQLNASFLPFLHGQLASDEKPEVKAAVVRALADVKNPASVEPLGNAVDLTATDSAGNLLNKELASALGEIGDPKAVPMLMKLLKARDNYTRIEAVEALGQMRVKEAVEPLMALATDESAELFLNKKAIEALGRIGDARAVPTLVRMLTKERRGVSFYVESSFSLFQLGQPASDALLAVLEGKDTELSSWAQRNGINPASYSFKAAQLLGDLRERRAEAALLKQLEFKHEDPRIQAIVRTRAADALARMRSTAAVKPIAALVSEPDAGVRGEYTHALARMGGRDALPALEKAAGQGDWYAREAALEALTMLGDAREMPVLEKLAAAEPAKTAAECEALGGEGCGDPVALGKKRVETIARHGKRLEAAKACGTDTGCWVKKLEDADKGVVARAAMEVGRGKAAAHVGALLARLTEKDPDTRMALILGAEWLAEDTKDAAALARNALPTLEKQLTEEKSSTEYVRANEDLRRLVARLQRQKT</sequence>
<dbReference type="GO" id="GO:0016491">
    <property type="term" value="F:oxidoreductase activity"/>
    <property type="evidence" value="ECO:0007669"/>
    <property type="project" value="TreeGrafter"/>
</dbReference>
<dbReference type="InterPro" id="IPR016024">
    <property type="entry name" value="ARM-type_fold"/>
</dbReference>
<gene>
    <name evidence="1" type="ORF">Q664_51590</name>
</gene>
<dbReference type="PROSITE" id="PS51257">
    <property type="entry name" value="PROKAR_LIPOPROTEIN"/>
    <property type="match status" value="1"/>
</dbReference>
<reference evidence="1 2" key="1">
    <citation type="submission" date="2014-07" db="EMBL/GenBank/DDBJ databases">
        <title>Draft Genome Sequence of Gephyronic Acid Producer, Cystobacter violaceus Strain Cb vi76.</title>
        <authorList>
            <person name="Stevens D.C."/>
            <person name="Young J."/>
            <person name="Carmichael R."/>
            <person name="Tan J."/>
            <person name="Taylor R.E."/>
        </authorList>
    </citation>
    <scope>NUCLEOTIDE SEQUENCE [LARGE SCALE GENOMIC DNA]</scope>
    <source>
        <strain evidence="1 2">Cb vi76</strain>
    </source>
</reference>
<protein>
    <submittedName>
        <fullName evidence="1">PBS lyase</fullName>
    </submittedName>
</protein>
<organism evidence="1 2">
    <name type="scientific">Archangium violaceum Cb vi76</name>
    <dbReference type="NCBI Taxonomy" id="1406225"/>
    <lineage>
        <taxon>Bacteria</taxon>
        <taxon>Pseudomonadati</taxon>
        <taxon>Myxococcota</taxon>
        <taxon>Myxococcia</taxon>
        <taxon>Myxococcales</taxon>
        <taxon>Cystobacterineae</taxon>
        <taxon>Archangiaceae</taxon>
        <taxon>Archangium</taxon>
    </lineage>
</organism>
<dbReference type="Pfam" id="PF13646">
    <property type="entry name" value="HEAT_2"/>
    <property type="match status" value="2"/>
</dbReference>
<dbReference type="InterPro" id="IPR011989">
    <property type="entry name" value="ARM-like"/>
</dbReference>
<name>A0A084SEF7_9BACT</name>
<dbReference type="GO" id="GO:0016829">
    <property type="term" value="F:lyase activity"/>
    <property type="evidence" value="ECO:0007669"/>
    <property type="project" value="UniProtKB-KW"/>
</dbReference>